<proteinExistence type="predicted"/>
<dbReference type="EMBL" id="SMGD01000011">
    <property type="protein sequence ID" value="TCK58885.1"/>
    <property type="molecule type" value="Genomic_DNA"/>
</dbReference>
<dbReference type="InterPro" id="IPR007312">
    <property type="entry name" value="Phosphoesterase"/>
</dbReference>
<reference evidence="2 3" key="1">
    <citation type="submission" date="2019-03" db="EMBL/GenBank/DDBJ databases">
        <title>Genomic Encyclopedia of Type Strains, Phase IV (KMG-IV): sequencing the most valuable type-strain genomes for metagenomic binning, comparative biology and taxonomic classification.</title>
        <authorList>
            <person name="Goeker M."/>
        </authorList>
    </citation>
    <scope>NUCLEOTIDE SEQUENCE [LARGE SCALE GENOMIC DNA]</scope>
    <source>
        <strain evidence="2 3">DSM 18577</strain>
    </source>
</reference>
<evidence type="ECO:0000313" key="3">
    <source>
        <dbReference type="Proteomes" id="UP000295565"/>
    </source>
</evidence>
<keyword evidence="1" id="KW-0378">Hydrolase</keyword>
<dbReference type="InterPro" id="IPR017850">
    <property type="entry name" value="Alkaline_phosphatase_core_sf"/>
</dbReference>
<accession>A0A4R1K438</accession>
<evidence type="ECO:0000313" key="2">
    <source>
        <dbReference type="EMBL" id="TCK58885.1"/>
    </source>
</evidence>
<dbReference type="PANTHER" id="PTHR31956:SF1">
    <property type="entry name" value="NON-SPECIFIC PHOSPHOLIPASE C1"/>
    <property type="match status" value="1"/>
</dbReference>
<evidence type="ECO:0000256" key="1">
    <source>
        <dbReference type="ARBA" id="ARBA00022801"/>
    </source>
</evidence>
<name>A0A4R1K438_9GAMM</name>
<dbReference type="Pfam" id="PF04185">
    <property type="entry name" value="Phosphoesterase"/>
    <property type="match status" value="1"/>
</dbReference>
<dbReference type="PANTHER" id="PTHR31956">
    <property type="entry name" value="NON-SPECIFIC PHOSPHOLIPASE C4-RELATED"/>
    <property type="match status" value="1"/>
</dbReference>
<dbReference type="OrthoDB" id="9770871at2"/>
<dbReference type="GO" id="GO:0042578">
    <property type="term" value="F:phosphoric ester hydrolase activity"/>
    <property type="evidence" value="ECO:0007669"/>
    <property type="project" value="UniProtKB-ARBA"/>
</dbReference>
<dbReference type="CDD" id="cd16013">
    <property type="entry name" value="AcpA"/>
    <property type="match status" value="1"/>
</dbReference>
<keyword evidence="3" id="KW-1185">Reference proteome</keyword>
<dbReference type="AlphaFoldDB" id="A0A4R1K438"/>
<dbReference type="Gene3D" id="3.40.720.10">
    <property type="entry name" value="Alkaline Phosphatase, subunit A"/>
    <property type="match status" value="2"/>
</dbReference>
<organism evidence="2 3">
    <name type="scientific">Celerinatantimonas diazotrophica</name>
    <dbReference type="NCBI Taxonomy" id="412034"/>
    <lineage>
        <taxon>Bacteria</taxon>
        <taxon>Pseudomonadati</taxon>
        <taxon>Pseudomonadota</taxon>
        <taxon>Gammaproteobacteria</taxon>
        <taxon>Celerinatantimonadaceae</taxon>
        <taxon>Celerinatantimonas</taxon>
    </lineage>
</organism>
<sequence length="528" mass="58833">MRLSLLSLVPIIDIFLIQIGRCRLHMNTFKFSLAGCLLGVLLQGCAAKDPNAPQVWSQTRATTTPIKHLVVIVDEGTSFDRYFATYPKAQNRKGERVFHAQQNTPPVNGLSKALLRHNPNQIAPYRLSRAIVPCAQNSQYDAKISAYDGGLVDKFVQNTANKTSKACTRQVMGYYDGNTVTALWNYAQHYAMSDNFYTLDFGAATTGAINLIAARSGPAWPDDTRGLMAKQITDDFDPRFDDCSYDHIENAQNALLAPTIRDGRVYLSGQNIGNLLDKHHVSWGWFQGGFAPTSVKNEVARCDSKSKNAFGKRSFDYLPHLNPFQYFESTANPHHLSPYHLASVGSADQANHQYDLKVFYQLAKKDQLPAVSFIKAKSASNGGADYSSPLDEQKFLVKIINQLQKLPQWKHMAIVITYTDSGGFYDHVNPLKNANSNQKGQQGFGPRVPFLAISPYARVNYVDHHLLDQRSIIRFIENNWRLGTLSQGDVADAGSLLSLFDFTKRQAQPLILDPNTGQVVQTKTHSAN</sequence>
<comment type="caution">
    <text evidence="2">The sequence shown here is derived from an EMBL/GenBank/DDBJ whole genome shotgun (WGS) entry which is preliminary data.</text>
</comment>
<protein>
    <submittedName>
        <fullName evidence="2">Phospholipase C</fullName>
    </submittedName>
</protein>
<gene>
    <name evidence="2" type="ORF">EV690_1040</name>
</gene>
<dbReference type="Proteomes" id="UP000295565">
    <property type="component" value="Unassembled WGS sequence"/>
</dbReference>